<proteinExistence type="predicted"/>
<reference evidence="1" key="1">
    <citation type="submission" date="2020-10" db="EMBL/GenBank/DDBJ databases">
        <authorList>
            <person name="Gilroy R."/>
        </authorList>
    </citation>
    <scope>NUCLEOTIDE SEQUENCE</scope>
    <source>
        <strain evidence="1">CHK197-8231</strain>
    </source>
</reference>
<evidence type="ECO:0008006" key="3">
    <source>
        <dbReference type="Google" id="ProtNLM"/>
    </source>
</evidence>
<dbReference type="Pfam" id="PF18953">
    <property type="entry name" value="SAP_new25"/>
    <property type="match status" value="1"/>
</dbReference>
<evidence type="ECO:0000313" key="1">
    <source>
        <dbReference type="EMBL" id="HIU22611.1"/>
    </source>
</evidence>
<sequence>MERPIFENIKDYQEFSKYYWYRGELKQICKKLGIANNGTKQELNYCIEQYYQGNIIKDKIHKTS</sequence>
<name>A0A9D1L3H4_9BACT</name>
<dbReference type="EMBL" id="DVML01000021">
    <property type="protein sequence ID" value="HIU22611.1"/>
    <property type="molecule type" value="Genomic_DNA"/>
</dbReference>
<dbReference type="Proteomes" id="UP000824087">
    <property type="component" value="Unassembled WGS sequence"/>
</dbReference>
<organism evidence="1 2">
    <name type="scientific">Candidatus Fimihabitans intestinipullorum</name>
    <dbReference type="NCBI Taxonomy" id="2840820"/>
    <lineage>
        <taxon>Bacteria</taxon>
        <taxon>Bacillati</taxon>
        <taxon>Mycoplasmatota</taxon>
        <taxon>Mycoplasmatota incertae sedis</taxon>
        <taxon>Candidatus Fimihabitans</taxon>
    </lineage>
</organism>
<evidence type="ECO:0000313" key="2">
    <source>
        <dbReference type="Proteomes" id="UP000824087"/>
    </source>
</evidence>
<gene>
    <name evidence="1" type="ORF">IAD49_03415</name>
</gene>
<reference evidence="1" key="2">
    <citation type="journal article" date="2021" name="PeerJ">
        <title>Extensive microbial diversity within the chicken gut microbiome revealed by metagenomics and culture.</title>
        <authorList>
            <person name="Gilroy R."/>
            <person name="Ravi A."/>
            <person name="Getino M."/>
            <person name="Pursley I."/>
            <person name="Horton D.L."/>
            <person name="Alikhan N.F."/>
            <person name="Baker D."/>
            <person name="Gharbi K."/>
            <person name="Hall N."/>
            <person name="Watson M."/>
            <person name="Adriaenssens E.M."/>
            <person name="Foster-Nyarko E."/>
            <person name="Jarju S."/>
            <person name="Secka A."/>
            <person name="Antonio M."/>
            <person name="Oren A."/>
            <person name="Chaudhuri R.R."/>
            <person name="La Ragione R."/>
            <person name="Hildebrand F."/>
            <person name="Pallen M.J."/>
        </authorList>
    </citation>
    <scope>NUCLEOTIDE SEQUENCE</scope>
    <source>
        <strain evidence="1">CHK197-8231</strain>
    </source>
</reference>
<dbReference type="AlphaFoldDB" id="A0A9D1L3H4"/>
<feature type="non-terminal residue" evidence="1">
    <location>
        <position position="64"/>
    </location>
</feature>
<protein>
    <recommendedName>
        <fullName evidence="3">SAP domain-containing protein</fullName>
    </recommendedName>
</protein>
<accession>A0A9D1L3H4</accession>
<comment type="caution">
    <text evidence="1">The sequence shown here is derived from an EMBL/GenBank/DDBJ whole genome shotgun (WGS) entry which is preliminary data.</text>
</comment>